<dbReference type="STRING" id="5722.A2EQ18"/>
<reference evidence="2" key="1">
    <citation type="submission" date="2006-10" db="EMBL/GenBank/DDBJ databases">
        <authorList>
            <person name="Amadeo P."/>
            <person name="Zhao Q."/>
            <person name="Wortman J."/>
            <person name="Fraser-Liggett C."/>
            <person name="Carlton J."/>
        </authorList>
    </citation>
    <scope>NUCLEOTIDE SEQUENCE</scope>
    <source>
        <strain evidence="2">G3</strain>
    </source>
</reference>
<dbReference type="GO" id="GO:0031011">
    <property type="term" value="C:Ino80 complex"/>
    <property type="evidence" value="ECO:0007669"/>
    <property type="project" value="InterPro"/>
</dbReference>
<dbReference type="Proteomes" id="UP000001542">
    <property type="component" value="Unassembled WGS sequence"/>
</dbReference>
<dbReference type="InterPro" id="IPR008984">
    <property type="entry name" value="SMAD_FHA_dom_sf"/>
</dbReference>
<dbReference type="VEuPathDB" id="TrichDB:TVAG_020290"/>
<name>A2EQ18_TRIV3</name>
<dbReference type="Pfam" id="PF00498">
    <property type="entry name" value="FHA"/>
    <property type="match status" value="1"/>
</dbReference>
<organism evidence="2 3">
    <name type="scientific">Trichomonas vaginalis (strain ATCC PRA-98 / G3)</name>
    <dbReference type="NCBI Taxonomy" id="412133"/>
    <lineage>
        <taxon>Eukaryota</taxon>
        <taxon>Metamonada</taxon>
        <taxon>Parabasalia</taxon>
        <taxon>Trichomonadida</taxon>
        <taxon>Trichomonadidae</taxon>
        <taxon>Trichomonas</taxon>
    </lineage>
</organism>
<dbReference type="InParanoid" id="A2EQ18"/>
<dbReference type="GO" id="GO:0002151">
    <property type="term" value="F:G-quadruplex RNA binding"/>
    <property type="evidence" value="ECO:0007669"/>
    <property type="project" value="InterPro"/>
</dbReference>
<dbReference type="GO" id="GO:0045944">
    <property type="term" value="P:positive regulation of transcription by RNA polymerase II"/>
    <property type="evidence" value="ECO:0000318"/>
    <property type="project" value="GO_Central"/>
</dbReference>
<dbReference type="InterPro" id="IPR037912">
    <property type="entry name" value="MCRS1"/>
</dbReference>
<dbReference type="PROSITE" id="PS50006">
    <property type="entry name" value="FHA_DOMAIN"/>
    <property type="match status" value="1"/>
</dbReference>
<feature type="domain" description="FHA" evidence="1">
    <location>
        <begin position="223"/>
        <end position="285"/>
    </location>
</feature>
<dbReference type="GO" id="GO:0044545">
    <property type="term" value="C:NSL complex"/>
    <property type="evidence" value="ECO:0000318"/>
    <property type="project" value="GO_Central"/>
</dbReference>
<dbReference type="InterPro" id="IPR000253">
    <property type="entry name" value="FHA_dom"/>
</dbReference>
<dbReference type="VEuPathDB" id="TrichDB:TVAGG3_0338930"/>
<dbReference type="PANTHER" id="PTHR13233">
    <property type="entry name" value="MICROSPHERULE PROTEIN 1"/>
    <property type="match status" value="1"/>
</dbReference>
<dbReference type="SMR" id="A2EQ18"/>
<dbReference type="FunFam" id="2.60.200.20:FF:000117">
    <property type="entry name" value="FHA domain containing protein"/>
    <property type="match status" value="1"/>
</dbReference>
<accession>A2EQ18</accession>
<evidence type="ECO:0000259" key="1">
    <source>
        <dbReference type="PROSITE" id="PS50006"/>
    </source>
</evidence>
<dbReference type="PANTHER" id="PTHR13233:SF0">
    <property type="entry name" value="MICROSPHERULE PROTEIN 1"/>
    <property type="match status" value="1"/>
</dbReference>
<dbReference type="GO" id="GO:0071339">
    <property type="term" value="C:MLL1 complex"/>
    <property type="evidence" value="ECO:0007669"/>
    <property type="project" value="InterPro"/>
</dbReference>
<proteinExistence type="predicted"/>
<dbReference type="SMART" id="SM00240">
    <property type="entry name" value="FHA"/>
    <property type="match status" value="1"/>
</dbReference>
<dbReference type="eggNOG" id="KOG2293">
    <property type="taxonomic scope" value="Eukaryota"/>
</dbReference>
<dbReference type="RefSeq" id="XP_001317506.1">
    <property type="nucleotide sequence ID" value="XM_001317471.1"/>
</dbReference>
<dbReference type="Gene3D" id="2.60.200.20">
    <property type="match status" value="1"/>
</dbReference>
<protein>
    <recommendedName>
        <fullName evidence="1">FHA domain-containing protein</fullName>
    </recommendedName>
</protein>
<dbReference type="SUPFAM" id="SSF49879">
    <property type="entry name" value="SMAD/FHA domain"/>
    <property type="match status" value="1"/>
</dbReference>
<dbReference type="EMBL" id="DS113453">
    <property type="protein sequence ID" value="EAY05283.1"/>
    <property type="molecule type" value="Genomic_DNA"/>
</dbReference>
<dbReference type="OrthoDB" id="10262769at2759"/>
<dbReference type="AlphaFoldDB" id="A2EQ18"/>
<dbReference type="KEGG" id="tva:4763149"/>
<keyword evidence="3" id="KW-1185">Reference proteome</keyword>
<sequence length="316" mass="36501">MTEQTTPTEKKDVPSRRGFSAEDDAFIMWFFYCCQYSDKNILTTALKITIRQAYDRFLEVKNNPILKDRCLNYVKNNLFSFKPVPISRLDLYYYSKIKRTLNILDQNQIMEKFPLLFHPAISPLEMHKKTITSPDSLNLGIEGYITETQQSVEGLELEPFPGNFADPVEEVRKLMDQQVDIEQVNIKKEIDSLIANAFNDAPPKTYAALIGQFCIHYIDKAVVKIGRNSPKIKVDIDVEDPEKNDLSKISRHHCTLFLAKDLKFYIKIFGKTIIINGELFNQDQVILMKNHDIIDIGGQPLIFVENQEIMSKIRSL</sequence>
<gene>
    <name evidence="2" type="ORF">TVAG_020290</name>
</gene>
<evidence type="ECO:0000313" key="3">
    <source>
        <dbReference type="Proteomes" id="UP000001542"/>
    </source>
</evidence>
<reference evidence="2" key="2">
    <citation type="journal article" date="2007" name="Science">
        <title>Draft genome sequence of the sexually transmitted pathogen Trichomonas vaginalis.</title>
        <authorList>
            <person name="Carlton J.M."/>
            <person name="Hirt R.P."/>
            <person name="Silva J.C."/>
            <person name="Delcher A.L."/>
            <person name="Schatz M."/>
            <person name="Zhao Q."/>
            <person name="Wortman J.R."/>
            <person name="Bidwell S.L."/>
            <person name="Alsmark U.C.M."/>
            <person name="Besteiro S."/>
            <person name="Sicheritz-Ponten T."/>
            <person name="Noel C.J."/>
            <person name="Dacks J.B."/>
            <person name="Foster P.G."/>
            <person name="Simillion C."/>
            <person name="Van de Peer Y."/>
            <person name="Miranda-Saavedra D."/>
            <person name="Barton G.J."/>
            <person name="Westrop G.D."/>
            <person name="Mueller S."/>
            <person name="Dessi D."/>
            <person name="Fiori P.L."/>
            <person name="Ren Q."/>
            <person name="Paulsen I."/>
            <person name="Zhang H."/>
            <person name="Bastida-Corcuera F.D."/>
            <person name="Simoes-Barbosa A."/>
            <person name="Brown M.T."/>
            <person name="Hayes R.D."/>
            <person name="Mukherjee M."/>
            <person name="Okumura C.Y."/>
            <person name="Schneider R."/>
            <person name="Smith A.J."/>
            <person name="Vanacova S."/>
            <person name="Villalvazo M."/>
            <person name="Haas B.J."/>
            <person name="Pertea M."/>
            <person name="Feldblyum T.V."/>
            <person name="Utterback T.R."/>
            <person name="Shu C.L."/>
            <person name="Osoegawa K."/>
            <person name="de Jong P.J."/>
            <person name="Hrdy I."/>
            <person name="Horvathova L."/>
            <person name="Zubacova Z."/>
            <person name="Dolezal P."/>
            <person name="Malik S.B."/>
            <person name="Logsdon J.M. Jr."/>
            <person name="Henze K."/>
            <person name="Gupta A."/>
            <person name="Wang C.C."/>
            <person name="Dunne R.L."/>
            <person name="Upcroft J.A."/>
            <person name="Upcroft P."/>
            <person name="White O."/>
            <person name="Salzberg S.L."/>
            <person name="Tang P."/>
            <person name="Chiu C.-H."/>
            <person name="Lee Y.-S."/>
            <person name="Embley T.M."/>
            <person name="Coombs G.H."/>
            <person name="Mottram J.C."/>
            <person name="Tachezy J."/>
            <person name="Fraser-Liggett C.M."/>
            <person name="Johnson P.J."/>
        </authorList>
    </citation>
    <scope>NUCLEOTIDE SEQUENCE [LARGE SCALE GENOMIC DNA]</scope>
    <source>
        <strain evidence="2">G3</strain>
    </source>
</reference>
<evidence type="ECO:0000313" key="2">
    <source>
        <dbReference type="EMBL" id="EAY05283.1"/>
    </source>
</evidence>